<keyword evidence="2" id="KW-1185">Reference proteome</keyword>
<evidence type="ECO:0000313" key="2">
    <source>
        <dbReference type="Proteomes" id="UP000652681"/>
    </source>
</evidence>
<comment type="caution">
    <text evidence="1">The sequence shown here is derived from an EMBL/GenBank/DDBJ whole genome shotgun (WGS) entry which is preliminary data.</text>
</comment>
<accession>A0A8J6TTC1</accession>
<dbReference type="Proteomes" id="UP000652681">
    <property type="component" value="Unassembled WGS sequence"/>
</dbReference>
<name>A0A8J6TTC1_9FLAO</name>
<protein>
    <submittedName>
        <fullName evidence="1">Uncharacterized protein</fullName>
    </submittedName>
</protein>
<proteinExistence type="predicted"/>
<dbReference type="EMBL" id="JACVEL010000005">
    <property type="protein sequence ID" value="MBC9812624.1"/>
    <property type="molecule type" value="Genomic_DNA"/>
</dbReference>
<dbReference type="AlphaFoldDB" id="A0A8J6TTC1"/>
<organism evidence="1 2">
    <name type="scientific">Taishania pollutisoli</name>
    <dbReference type="NCBI Taxonomy" id="2766479"/>
    <lineage>
        <taxon>Bacteria</taxon>
        <taxon>Pseudomonadati</taxon>
        <taxon>Bacteroidota</taxon>
        <taxon>Flavobacteriia</taxon>
        <taxon>Flavobacteriales</taxon>
        <taxon>Crocinitomicaceae</taxon>
        <taxon>Taishania</taxon>
    </lineage>
</organism>
<reference evidence="1" key="1">
    <citation type="submission" date="2020-09" db="EMBL/GenBank/DDBJ databases">
        <title>Taishania pollutisoli gen. nov., sp. nov., Isolated from Tetrabromobisphenol A-Contaminated Soil.</title>
        <authorList>
            <person name="Chen Q."/>
        </authorList>
    </citation>
    <scope>NUCLEOTIDE SEQUENCE</scope>
    <source>
        <strain evidence="1">CZZ-1</strain>
    </source>
</reference>
<dbReference type="RefSeq" id="WP_216714096.1">
    <property type="nucleotide sequence ID" value="NZ_JACVEL010000005.1"/>
</dbReference>
<evidence type="ECO:0000313" key="1">
    <source>
        <dbReference type="EMBL" id="MBC9812624.1"/>
    </source>
</evidence>
<sequence length="93" mass="10868">MNEQALQQQHANNCAQLKKLIYSWHLIPAASPNEFERLANTLLNQLYQAADQHKIERVLSGELTVVYGMHSSEFDAQKHTESIFSWWKENKNR</sequence>
<gene>
    <name evidence="1" type="ORF">H9Y05_09090</name>
</gene>